<dbReference type="Proteomes" id="UP000007437">
    <property type="component" value="Chromosome"/>
</dbReference>
<feature type="region of interest" description="Disordered" evidence="1">
    <location>
        <begin position="28"/>
        <end position="49"/>
    </location>
</feature>
<accession>E5AM88</accession>
<sequence>MSTAMVHLLSDYNGRSAFAAVARRLEAGHPDSGAARRIDSGGPAGPRQC</sequence>
<evidence type="ECO:0000313" key="3">
    <source>
        <dbReference type="Proteomes" id="UP000007437"/>
    </source>
</evidence>
<gene>
    <name evidence="2" type="ordered locus">RBRH_04046</name>
</gene>
<dbReference type="KEGG" id="brh:RBRH_04046"/>
<dbReference type="EMBL" id="FR687359">
    <property type="protein sequence ID" value="CBW73965.1"/>
    <property type="molecule type" value="Genomic_DNA"/>
</dbReference>
<evidence type="ECO:0000313" key="2">
    <source>
        <dbReference type="EMBL" id="CBW73965.1"/>
    </source>
</evidence>
<dbReference type="HOGENOM" id="CLU_3133353_0_0_4"/>
<proteinExistence type="predicted"/>
<reference evidence="2 3" key="1">
    <citation type="journal article" date="2011" name="J. Bacteriol.">
        <title>Complete genome sequence of Burkholderia rhizoxinica, an endosymbiont of Rhizopus microsporus.</title>
        <authorList>
            <person name="Lackner G."/>
            <person name="Moebius N."/>
            <person name="Partida-Martinez L."/>
            <person name="Hertweck C."/>
        </authorList>
    </citation>
    <scope>NUCLEOTIDE SEQUENCE [LARGE SCALE GENOMIC DNA]</scope>
    <source>
        <strain evidence="3">DSM 19002 / CIP 109453 / HKI 454</strain>
    </source>
</reference>
<dbReference type="AlphaFoldDB" id="E5AM88"/>
<protein>
    <submittedName>
        <fullName evidence="2">Uncharacterized protein</fullName>
    </submittedName>
</protein>
<name>E5AM88_MYCRK</name>
<organism evidence="2 3">
    <name type="scientific">Mycetohabitans rhizoxinica (strain DSM 19002 / CIP 109453 / HKI 454)</name>
    <name type="common">Paraburkholderia rhizoxinica</name>
    <dbReference type="NCBI Taxonomy" id="882378"/>
    <lineage>
        <taxon>Bacteria</taxon>
        <taxon>Pseudomonadati</taxon>
        <taxon>Pseudomonadota</taxon>
        <taxon>Betaproteobacteria</taxon>
        <taxon>Burkholderiales</taxon>
        <taxon>Burkholderiaceae</taxon>
        <taxon>Mycetohabitans</taxon>
    </lineage>
</organism>
<evidence type="ECO:0000256" key="1">
    <source>
        <dbReference type="SAM" id="MobiDB-lite"/>
    </source>
</evidence>
<feature type="compositionally biased region" description="Basic and acidic residues" evidence="1">
    <location>
        <begin position="28"/>
        <end position="39"/>
    </location>
</feature>